<protein>
    <submittedName>
        <fullName evidence="1">Uncharacterized protein</fullName>
    </submittedName>
</protein>
<sequence>MLFAFRQTSRFGTDFSDPLGPTDPCSTAVRLWNPSPASVLKVLTLSISDYHQYYCTVRLHAALRPATCNPRPRRPSYSLRLNLHEGSSAVAGPVIGPTSWSVIHFQCLVCFGS</sequence>
<evidence type="ECO:0000313" key="1">
    <source>
        <dbReference type="EMBL" id="KAG8172059.1"/>
    </source>
</evidence>
<reference evidence="1 2" key="1">
    <citation type="journal article" date="2022" name="Nat. Ecol. Evol.">
        <title>A masculinizing supergene underlies an exaggerated male reproductive morph in a spider.</title>
        <authorList>
            <person name="Hendrickx F."/>
            <person name="De Corte Z."/>
            <person name="Sonet G."/>
            <person name="Van Belleghem S.M."/>
            <person name="Kostlbacher S."/>
            <person name="Vangestel C."/>
        </authorList>
    </citation>
    <scope>NUCLEOTIDE SEQUENCE [LARGE SCALE GENOMIC DNA]</scope>
    <source>
        <strain evidence="1">W744_W776</strain>
    </source>
</reference>
<name>A0AAV6TJN2_9ARAC</name>
<proteinExistence type="predicted"/>
<dbReference type="Proteomes" id="UP000827092">
    <property type="component" value="Unassembled WGS sequence"/>
</dbReference>
<accession>A0AAV6TJN2</accession>
<organism evidence="1 2">
    <name type="scientific">Oedothorax gibbosus</name>
    <dbReference type="NCBI Taxonomy" id="931172"/>
    <lineage>
        <taxon>Eukaryota</taxon>
        <taxon>Metazoa</taxon>
        <taxon>Ecdysozoa</taxon>
        <taxon>Arthropoda</taxon>
        <taxon>Chelicerata</taxon>
        <taxon>Arachnida</taxon>
        <taxon>Araneae</taxon>
        <taxon>Araneomorphae</taxon>
        <taxon>Entelegynae</taxon>
        <taxon>Araneoidea</taxon>
        <taxon>Linyphiidae</taxon>
        <taxon>Erigoninae</taxon>
        <taxon>Oedothorax</taxon>
    </lineage>
</organism>
<dbReference type="AlphaFoldDB" id="A0AAV6TJN2"/>
<keyword evidence="2" id="KW-1185">Reference proteome</keyword>
<gene>
    <name evidence="1" type="ORF">JTE90_026621</name>
</gene>
<comment type="caution">
    <text evidence="1">The sequence shown here is derived from an EMBL/GenBank/DDBJ whole genome shotgun (WGS) entry which is preliminary data.</text>
</comment>
<dbReference type="EMBL" id="JAFNEN010003171">
    <property type="protein sequence ID" value="KAG8172059.1"/>
    <property type="molecule type" value="Genomic_DNA"/>
</dbReference>
<evidence type="ECO:0000313" key="2">
    <source>
        <dbReference type="Proteomes" id="UP000827092"/>
    </source>
</evidence>